<dbReference type="EMBL" id="JACEIK010003302">
    <property type="protein sequence ID" value="MCD9641202.1"/>
    <property type="molecule type" value="Genomic_DNA"/>
</dbReference>
<protein>
    <submittedName>
        <fullName evidence="4">Uncharacterized protein</fullName>
    </submittedName>
</protein>
<dbReference type="PANTHER" id="PTHR23424:SF23">
    <property type="entry name" value="PROTEIN SAAL1"/>
    <property type="match status" value="1"/>
</dbReference>
<dbReference type="PANTHER" id="PTHR23424">
    <property type="entry name" value="SERUM AMYLOID A"/>
    <property type="match status" value="1"/>
</dbReference>
<evidence type="ECO:0000256" key="2">
    <source>
        <dbReference type="ARBA" id="ARBA00023242"/>
    </source>
</evidence>
<comment type="subcellular location">
    <subcellularLocation>
        <location evidence="1">Nucleus</location>
    </subcellularLocation>
</comment>
<evidence type="ECO:0000313" key="4">
    <source>
        <dbReference type="EMBL" id="MCD9641202.1"/>
    </source>
</evidence>
<gene>
    <name evidence="4" type="ORF">HAX54_027271</name>
</gene>
<sequence>MGSSEAETHAEFMVENFALGSAFGNSTVSKSARITEISLGIIGNLACHDTAMEKDHFYGWSDWSSIATVVSR</sequence>
<reference evidence="4 5" key="1">
    <citation type="journal article" date="2021" name="BMC Genomics">
        <title>Datura genome reveals duplications of psychoactive alkaloid biosynthetic genes and high mutation rate following tissue culture.</title>
        <authorList>
            <person name="Rajewski A."/>
            <person name="Carter-House D."/>
            <person name="Stajich J."/>
            <person name="Litt A."/>
        </authorList>
    </citation>
    <scope>NUCLEOTIDE SEQUENCE [LARGE SCALE GENOMIC DNA]</scope>
    <source>
        <strain evidence="4">AR-01</strain>
    </source>
</reference>
<organism evidence="4 5">
    <name type="scientific">Datura stramonium</name>
    <name type="common">Jimsonweed</name>
    <name type="synonym">Common thornapple</name>
    <dbReference type="NCBI Taxonomy" id="4076"/>
    <lineage>
        <taxon>Eukaryota</taxon>
        <taxon>Viridiplantae</taxon>
        <taxon>Streptophyta</taxon>
        <taxon>Embryophyta</taxon>
        <taxon>Tracheophyta</taxon>
        <taxon>Spermatophyta</taxon>
        <taxon>Magnoliopsida</taxon>
        <taxon>eudicotyledons</taxon>
        <taxon>Gunneridae</taxon>
        <taxon>Pentapetalae</taxon>
        <taxon>asterids</taxon>
        <taxon>lamiids</taxon>
        <taxon>Solanales</taxon>
        <taxon>Solanaceae</taxon>
        <taxon>Solanoideae</taxon>
        <taxon>Datureae</taxon>
        <taxon>Datura</taxon>
    </lineage>
</organism>
<proteinExistence type="inferred from homology"/>
<evidence type="ECO:0000256" key="1">
    <source>
        <dbReference type="ARBA" id="ARBA00004123"/>
    </source>
</evidence>
<keyword evidence="2" id="KW-0539">Nucleus</keyword>
<evidence type="ECO:0000313" key="5">
    <source>
        <dbReference type="Proteomes" id="UP000823775"/>
    </source>
</evidence>
<comment type="caution">
    <text evidence="4">The sequence shown here is derived from an EMBL/GenBank/DDBJ whole genome shotgun (WGS) entry which is preliminary data.</text>
</comment>
<dbReference type="InterPro" id="IPR052464">
    <property type="entry name" value="Synovial_Prolif_Regulator"/>
</dbReference>
<comment type="similarity">
    <text evidence="3">Belongs to the SAAL1 family.</text>
</comment>
<name>A0ABS8V4A5_DATST</name>
<dbReference type="Proteomes" id="UP000823775">
    <property type="component" value="Unassembled WGS sequence"/>
</dbReference>
<evidence type="ECO:0000256" key="3">
    <source>
        <dbReference type="ARBA" id="ARBA00038401"/>
    </source>
</evidence>
<keyword evidence="5" id="KW-1185">Reference proteome</keyword>
<accession>A0ABS8V4A5</accession>